<dbReference type="Pfam" id="PF00856">
    <property type="entry name" value="SET"/>
    <property type="match status" value="1"/>
</dbReference>
<dbReference type="GO" id="GO:0008170">
    <property type="term" value="F:N-methyltransferase activity"/>
    <property type="evidence" value="ECO:0007669"/>
    <property type="project" value="UniProtKB-ARBA"/>
</dbReference>
<accession>A0A7R8H752</accession>
<proteinExistence type="predicted"/>
<dbReference type="InterPro" id="IPR046341">
    <property type="entry name" value="SET_dom_sf"/>
</dbReference>
<dbReference type="PANTHER" id="PTHR46455">
    <property type="entry name" value="SET AND MYND DOMAIN CONTAINING, ARTHROPOD-SPECIFIC, MEMBER 4, ISOFORM A"/>
    <property type="match status" value="1"/>
</dbReference>
<gene>
    <name evidence="2" type="ORF">LSAA_8413</name>
</gene>
<feature type="region of interest" description="Disordered" evidence="1">
    <location>
        <begin position="245"/>
        <end position="264"/>
    </location>
</feature>
<sequence length="662" mass="75290">MIELQNHTQELRCQDWNGVLGASAEVDFICHVSYILLGLAFVLPSVFPEMYATLAMRTLITSSATVSVIWAKFYICAVEALSCWSTARIEGSVYKDIFSLLKCPKDSFVRLQEAHASVFSRETSILMNGKLNVKYEGIVIHRIKPFEFIDSIEYGSSSMEEMRNKLHVKSSHESLESIREDDDSDFIYQVTVEADEDSTYLHLNTEDLRTLSDDTRIILNLLVGKDVAQKLYDLSDLVVLSKEKRQSNSTKFHPKQRRPRRDRVSGGLRVLDFHRTVSLDAMDTGCKGYVRSIDWINKSERAKKRNSGRRKKKPVIGRCVVANRDISAGEYLLYDSTTIYGPRNGGDESAITEGTFPSNLEAQTKLLNKRAKYEDFYTTELLIHHEIESEMSINDSSNSASSPLKDLHNSSVKELQRCNDLLDINALSLPIQGYRGFFPIFSFLSHSCNNNCRHVVKNEGDTYEVRLYSQRGIRRGEELTITYTNLLSTHISENGSYINAVKCPFCREGHLLPQKSSNYEVWYCTQCDKTVNQSDVEKMVDQLEGVLNDTPKDWVSIEDYLQSMKAYLHSHHYLQILAKQELLHIFDILDSGKSASRGCTLYERGRTQLASGLIPEGISSLKEAKACLEVEDENQSPQGRIKRNIQEILKTNLTGSIFIYDL</sequence>
<dbReference type="InterPro" id="IPR053010">
    <property type="entry name" value="SET_SmydA-8"/>
</dbReference>
<reference evidence="2" key="1">
    <citation type="submission" date="2021-02" db="EMBL/GenBank/DDBJ databases">
        <authorList>
            <person name="Bekaert M."/>
        </authorList>
    </citation>
    <scope>NUCLEOTIDE SEQUENCE</scope>
    <source>
        <strain evidence="2">IoA-00</strain>
    </source>
</reference>
<dbReference type="PROSITE" id="PS50280">
    <property type="entry name" value="SET"/>
    <property type="match status" value="1"/>
</dbReference>
<dbReference type="EMBL" id="HG994583">
    <property type="protein sequence ID" value="CAF2916507.1"/>
    <property type="molecule type" value="Genomic_DNA"/>
</dbReference>
<dbReference type="InterPro" id="IPR001214">
    <property type="entry name" value="SET_dom"/>
</dbReference>
<dbReference type="PANTHER" id="PTHR46455:SF5">
    <property type="entry name" value="SET AND MYND DOMAIN CONTAINING, ARTHROPOD-SPECIFIC, MEMBER 4, ISOFORM A"/>
    <property type="match status" value="1"/>
</dbReference>
<organism evidence="2 3">
    <name type="scientific">Lepeophtheirus salmonis</name>
    <name type="common">Salmon louse</name>
    <name type="synonym">Caligus salmonis</name>
    <dbReference type="NCBI Taxonomy" id="72036"/>
    <lineage>
        <taxon>Eukaryota</taxon>
        <taxon>Metazoa</taxon>
        <taxon>Ecdysozoa</taxon>
        <taxon>Arthropoda</taxon>
        <taxon>Crustacea</taxon>
        <taxon>Multicrustacea</taxon>
        <taxon>Hexanauplia</taxon>
        <taxon>Copepoda</taxon>
        <taxon>Siphonostomatoida</taxon>
        <taxon>Caligidae</taxon>
        <taxon>Lepeophtheirus</taxon>
    </lineage>
</organism>
<dbReference type="GO" id="GO:0008757">
    <property type="term" value="F:S-adenosylmethionine-dependent methyltransferase activity"/>
    <property type="evidence" value="ECO:0007669"/>
    <property type="project" value="UniProtKB-ARBA"/>
</dbReference>
<dbReference type="GO" id="GO:0008276">
    <property type="term" value="F:protein methyltransferase activity"/>
    <property type="evidence" value="ECO:0007669"/>
    <property type="project" value="UniProtKB-ARBA"/>
</dbReference>
<dbReference type="Gene3D" id="2.170.270.10">
    <property type="entry name" value="SET domain"/>
    <property type="match status" value="1"/>
</dbReference>
<evidence type="ECO:0000256" key="1">
    <source>
        <dbReference type="SAM" id="MobiDB-lite"/>
    </source>
</evidence>
<name>A0A7R8H752_LEPSM</name>
<dbReference type="Proteomes" id="UP000675881">
    <property type="component" value="Chromosome 4"/>
</dbReference>
<evidence type="ECO:0000313" key="3">
    <source>
        <dbReference type="Proteomes" id="UP000675881"/>
    </source>
</evidence>
<dbReference type="OrthoDB" id="5952526at2759"/>
<evidence type="ECO:0000313" key="2">
    <source>
        <dbReference type="EMBL" id="CAF2916507.1"/>
    </source>
</evidence>
<feature type="compositionally biased region" description="Basic residues" evidence="1">
    <location>
        <begin position="252"/>
        <end position="261"/>
    </location>
</feature>
<dbReference type="AlphaFoldDB" id="A0A7R8H752"/>
<dbReference type="SUPFAM" id="SSF82199">
    <property type="entry name" value="SET domain"/>
    <property type="match status" value="1"/>
</dbReference>
<keyword evidence="3" id="KW-1185">Reference proteome</keyword>
<dbReference type="SMART" id="SM00317">
    <property type="entry name" value="SET"/>
    <property type="match status" value="1"/>
</dbReference>
<protein>
    <submittedName>
        <fullName evidence="2">(salmon louse) hypothetical protein</fullName>
    </submittedName>
</protein>